<feature type="domain" description="EGF-like" evidence="5">
    <location>
        <begin position="608"/>
        <end position="648"/>
    </location>
</feature>
<dbReference type="SUPFAM" id="SSF82671">
    <property type="entry name" value="SEA domain"/>
    <property type="match status" value="2"/>
</dbReference>
<feature type="compositionally biased region" description="Polar residues" evidence="3">
    <location>
        <begin position="310"/>
        <end position="324"/>
    </location>
</feature>
<dbReference type="CDD" id="cd00054">
    <property type="entry name" value="EGF_CA"/>
    <property type="match status" value="2"/>
</dbReference>
<dbReference type="Pfam" id="PF01390">
    <property type="entry name" value="SEA"/>
    <property type="match status" value="1"/>
</dbReference>
<dbReference type="GeneID" id="119725428"/>
<dbReference type="InterPro" id="IPR000998">
    <property type="entry name" value="MAM_dom"/>
</dbReference>
<feature type="domain" description="EGF-like" evidence="5">
    <location>
        <begin position="446"/>
        <end position="486"/>
    </location>
</feature>
<dbReference type="RefSeq" id="XP_038052762.1">
    <property type="nucleotide sequence ID" value="XM_038196834.1"/>
</dbReference>
<feature type="disulfide bond" evidence="2">
    <location>
        <begin position="638"/>
        <end position="647"/>
    </location>
</feature>
<dbReference type="GO" id="GO:0016020">
    <property type="term" value="C:membrane"/>
    <property type="evidence" value="ECO:0007669"/>
    <property type="project" value="InterPro"/>
</dbReference>
<dbReference type="InterPro" id="IPR000742">
    <property type="entry name" value="EGF"/>
</dbReference>
<evidence type="ECO:0000256" key="3">
    <source>
        <dbReference type="SAM" id="MobiDB-lite"/>
    </source>
</evidence>
<dbReference type="Proteomes" id="UP000887568">
    <property type="component" value="Unplaced"/>
</dbReference>
<dbReference type="SUPFAM" id="SSF49899">
    <property type="entry name" value="Concanavalin A-like lectins/glucanases"/>
    <property type="match status" value="1"/>
</dbReference>
<dbReference type="OrthoDB" id="412155at2759"/>
<evidence type="ECO:0000256" key="1">
    <source>
        <dbReference type="ARBA" id="ARBA00023157"/>
    </source>
</evidence>
<keyword evidence="4" id="KW-0472">Membrane</keyword>
<dbReference type="SUPFAM" id="SSF57196">
    <property type="entry name" value="EGF/Laminin"/>
    <property type="match status" value="2"/>
</dbReference>
<dbReference type="Pfam" id="PF00629">
    <property type="entry name" value="MAM"/>
    <property type="match status" value="1"/>
</dbReference>
<feature type="region of interest" description="Disordered" evidence="3">
    <location>
        <begin position="292"/>
        <end position="324"/>
    </location>
</feature>
<keyword evidence="1 2" id="KW-1015">Disulfide bond</keyword>
<dbReference type="CDD" id="cd06263">
    <property type="entry name" value="MAM"/>
    <property type="match status" value="1"/>
</dbReference>
<keyword evidence="8" id="KW-1185">Reference proteome</keyword>
<dbReference type="Gene3D" id="2.60.120.200">
    <property type="match status" value="1"/>
</dbReference>
<feature type="compositionally biased region" description="Gly residues" evidence="3">
    <location>
        <begin position="299"/>
        <end position="309"/>
    </location>
</feature>
<dbReference type="SMART" id="SM00181">
    <property type="entry name" value="EGF"/>
    <property type="match status" value="2"/>
</dbReference>
<evidence type="ECO:0000259" key="5">
    <source>
        <dbReference type="PROSITE" id="PS50026"/>
    </source>
</evidence>
<evidence type="ECO:0000256" key="4">
    <source>
        <dbReference type="SAM" id="Phobius"/>
    </source>
</evidence>
<dbReference type="PROSITE" id="PS50026">
    <property type="entry name" value="EGF_3"/>
    <property type="match status" value="2"/>
</dbReference>
<keyword evidence="4" id="KW-1133">Transmembrane helix</keyword>
<feature type="domain" description="MAM" evidence="6">
    <location>
        <begin position="8"/>
        <end position="135"/>
    </location>
</feature>
<evidence type="ECO:0000313" key="7">
    <source>
        <dbReference type="EnsemblMetazoa" id="XP_038052762.1"/>
    </source>
</evidence>
<dbReference type="SMART" id="SM00137">
    <property type="entry name" value="MAM"/>
    <property type="match status" value="1"/>
</dbReference>
<evidence type="ECO:0000313" key="8">
    <source>
        <dbReference type="Proteomes" id="UP000887568"/>
    </source>
</evidence>
<feature type="region of interest" description="Disordered" evidence="3">
    <location>
        <begin position="155"/>
        <end position="177"/>
    </location>
</feature>
<sequence>MGFSLGHHSFDMMGEAIEGSYLYLEATVATTAILLSPVVTPPVTDALKFVFWYNMYGDATGTLNVLKVPEIGNLSSSQMVYSMAGQQTADSTWLKAEVFLLDLTSSFQIVLQANRGMGISGRSDIAIDDLEITSNIGEIPIVTTDVQTTTAVDELSTSEQTTGVATSSNDETSTSEAPIQLSTTDHGTEIATTDETYVTDATPELTTVERVTGVLSTDASIDQTSIAADGGDGGVATTGAMIDQTSVTDATPELTTVEGVTGVLPTDASIDQTSTAADGGDGEIATTGAMIDQTSTSDGGNGGNGGNGGIATTSTADGGESSTVTEGTMEFSCQLRILELNGALAVFNDRLADSNSQEFRDVANIIRPAVIAALRRSPRTSNVVDYEVISVRDGSLLVNGVARFPLNSVIESAAIREVLHSEAMSNNGLIDNSLTIDLSGTVVTAPTEVCPAYLCQNGGVCTQSGSFPDYVYTCGCPDGYTGTYCEETGTMEFSCQLRILELNGALAVFNDRLTDSNSQEFRDVANIIRPAVIAALRRSPRTSNVVDYEVISVRNGSLLVNGVARFPLNSVIESEAIREVLHGEAMSSNGQIDNSLTIDPSGTVVTAPTEVCPAYLCQNGGVCTQSGSFPDYVYTCECPDGYTGTSCEETVPGNGGIIAIATTVGALLLCSIVVMIFVCAIMENRSDGPLQRRRRFAQQEEDHARERYRYGVRNWTRPAIMPRTVLEVDDGSMDDARAFYRTYDYSTNYRREDGFSRPYSPYMIPGPALMRKMDQERMTDDYLY</sequence>
<reference evidence="7" key="1">
    <citation type="submission" date="2022-11" db="UniProtKB">
        <authorList>
            <consortium name="EnsemblMetazoa"/>
        </authorList>
    </citation>
    <scope>IDENTIFICATION</scope>
</reference>
<dbReference type="InterPro" id="IPR000082">
    <property type="entry name" value="SEA_dom"/>
</dbReference>
<keyword evidence="2" id="KW-0245">EGF-like domain</keyword>
<dbReference type="PROSITE" id="PS01186">
    <property type="entry name" value="EGF_2"/>
    <property type="match status" value="2"/>
</dbReference>
<evidence type="ECO:0000256" key="2">
    <source>
        <dbReference type="PROSITE-ProRule" id="PRU00076"/>
    </source>
</evidence>
<organism evidence="7 8">
    <name type="scientific">Patiria miniata</name>
    <name type="common">Bat star</name>
    <name type="synonym">Asterina miniata</name>
    <dbReference type="NCBI Taxonomy" id="46514"/>
    <lineage>
        <taxon>Eukaryota</taxon>
        <taxon>Metazoa</taxon>
        <taxon>Echinodermata</taxon>
        <taxon>Eleutherozoa</taxon>
        <taxon>Asterozoa</taxon>
        <taxon>Asteroidea</taxon>
        <taxon>Valvatacea</taxon>
        <taxon>Valvatida</taxon>
        <taxon>Asterinidae</taxon>
        <taxon>Patiria</taxon>
    </lineage>
</organism>
<comment type="caution">
    <text evidence="2">Lacks conserved residue(s) required for the propagation of feature annotation.</text>
</comment>
<dbReference type="InterPro" id="IPR051560">
    <property type="entry name" value="MAM_domain-containing"/>
</dbReference>
<feature type="disulfide bond" evidence="2">
    <location>
        <begin position="476"/>
        <end position="485"/>
    </location>
</feature>
<dbReference type="AlphaFoldDB" id="A0A913ZLW8"/>
<dbReference type="Gene3D" id="2.10.25.10">
    <property type="entry name" value="Laminin"/>
    <property type="match status" value="2"/>
</dbReference>
<accession>A0A913ZLW8</accession>
<protein>
    <submittedName>
        <fullName evidence="7">Uncharacterized protein</fullName>
    </submittedName>
</protein>
<feature type="transmembrane region" description="Helical" evidence="4">
    <location>
        <begin position="657"/>
        <end position="682"/>
    </location>
</feature>
<name>A0A913ZLW8_PATMI</name>
<dbReference type="InterPro" id="IPR036364">
    <property type="entry name" value="SEA_dom_sf"/>
</dbReference>
<dbReference type="PROSITE" id="PS50060">
    <property type="entry name" value="MAM_2"/>
    <property type="match status" value="1"/>
</dbReference>
<evidence type="ECO:0000259" key="6">
    <source>
        <dbReference type="PROSITE" id="PS50060"/>
    </source>
</evidence>
<keyword evidence="4" id="KW-0812">Transmembrane</keyword>
<proteinExistence type="predicted"/>
<dbReference type="InterPro" id="IPR013320">
    <property type="entry name" value="ConA-like_dom_sf"/>
</dbReference>
<dbReference type="EnsemblMetazoa" id="XM_038196834.1">
    <property type="protein sequence ID" value="XP_038052762.1"/>
    <property type="gene ID" value="LOC119725428"/>
</dbReference>
<dbReference type="PROSITE" id="PS00022">
    <property type="entry name" value="EGF_1"/>
    <property type="match status" value="2"/>
</dbReference>
<dbReference type="PANTHER" id="PTHR23282">
    <property type="entry name" value="APICAL ENDOSOMAL GLYCOPROTEIN PRECURSOR"/>
    <property type="match status" value="1"/>
</dbReference>
<dbReference type="PANTHER" id="PTHR23282:SF101">
    <property type="entry name" value="MAM DOMAIN-CONTAINING PROTEIN"/>
    <property type="match status" value="1"/>
</dbReference>